<feature type="compositionally biased region" description="Basic and acidic residues" evidence="1">
    <location>
        <begin position="76"/>
        <end position="86"/>
    </location>
</feature>
<evidence type="ECO:0000313" key="3">
    <source>
        <dbReference type="EMBL" id="SDQ30254.1"/>
    </source>
</evidence>
<feature type="compositionally biased region" description="Low complexity" evidence="1">
    <location>
        <begin position="236"/>
        <end position="254"/>
    </location>
</feature>
<evidence type="ECO:0000256" key="1">
    <source>
        <dbReference type="SAM" id="MobiDB-lite"/>
    </source>
</evidence>
<protein>
    <submittedName>
        <fullName evidence="3">Uncharacterized protein</fullName>
    </submittedName>
</protein>
<feature type="compositionally biased region" description="Low complexity" evidence="1">
    <location>
        <begin position="174"/>
        <end position="188"/>
    </location>
</feature>
<keyword evidence="4" id="KW-1185">Reference proteome</keyword>
<feature type="compositionally biased region" description="Low complexity" evidence="1">
    <location>
        <begin position="52"/>
        <end position="68"/>
    </location>
</feature>
<feature type="transmembrane region" description="Helical" evidence="2">
    <location>
        <begin position="983"/>
        <end position="1003"/>
    </location>
</feature>
<accession>A0A1H0ZS62</accession>
<feature type="region of interest" description="Disordered" evidence="1">
    <location>
        <begin position="930"/>
        <end position="954"/>
    </location>
</feature>
<keyword evidence="2" id="KW-1133">Transmembrane helix</keyword>
<feature type="compositionally biased region" description="Acidic residues" evidence="1">
    <location>
        <begin position="280"/>
        <end position="291"/>
    </location>
</feature>
<feature type="compositionally biased region" description="Low complexity" evidence="1">
    <location>
        <begin position="212"/>
        <end position="226"/>
    </location>
</feature>
<keyword evidence="2" id="KW-0472">Membrane</keyword>
<dbReference type="Proteomes" id="UP000181917">
    <property type="component" value="Unassembled WGS sequence"/>
</dbReference>
<feature type="compositionally biased region" description="Basic residues" evidence="1">
    <location>
        <begin position="1"/>
        <end position="20"/>
    </location>
</feature>
<feature type="compositionally biased region" description="Low complexity" evidence="1">
    <location>
        <begin position="105"/>
        <end position="135"/>
    </location>
</feature>
<name>A0A1H0ZS62_9MICC</name>
<feature type="region of interest" description="Disordered" evidence="1">
    <location>
        <begin position="52"/>
        <end position="295"/>
    </location>
</feature>
<dbReference type="RefSeq" id="WP_074699119.1">
    <property type="nucleotide sequence ID" value="NZ_CP018863.1"/>
</dbReference>
<dbReference type="AlphaFoldDB" id="A0A1H0ZS62"/>
<dbReference type="STRING" id="37928.SAMN04489742_0533"/>
<proteinExistence type="predicted"/>
<organism evidence="3 4">
    <name type="scientific">Crystallibacter crystallopoietes</name>
    <dbReference type="NCBI Taxonomy" id="37928"/>
    <lineage>
        <taxon>Bacteria</taxon>
        <taxon>Bacillati</taxon>
        <taxon>Actinomycetota</taxon>
        <taxon>Actinomycetes</taxon>
        <taxon>Micrococcales</taxon>
        <taxon>Micrococcaceae</taxon>
        <taxon>Crystallibacter</taxon>
    </lineage>
</organism>
<evidence type="ECO:0000256" key="2">
    <source>
        <dbReference type="SAM" id="Phobius"/>
    </source>
</evidence>
<feature type="region of interest" description="Disordered" evidence="1">
    <location>
        <begin position="1"/>
        <end position="25"/>
    </location>
</feature>
<feature type="compositionally biased region" description="Pro residues" evidence="1">
    <location>
        <begin position="155"/>
        <end position="173"/>
    </location>
</feature>
<evidence type="ECO:0000313" key="4">
    <source>
        <dbReference type="Proteomes" id="UP000181917"/>
    </source>
</evidence>
<dbReference type="EMBL" id="FNKH01000002">
    <property type="protein sequence ID" value="SDQ30254.1"/>
    <property type="molecule type" value="Genomic_DNA"/>
</dbReference>
<dbReference type="OrthoDB" id="134475at2"/>
<gene>
    <name evidence="3" type="ORF">SAMN04489742_0533</name>
</gene>
<reference evidence="3 4" key="1">
    <citation type="submission" date="2016-10" db="EMBL/GenBank/DDBJ databases">
        <authorList>
            <person name="de Groot N.N."/>
        </authorList>
    </citation>
    <scope>NUCLEOTIDE SEQUENCE [LARGE SCALE GENOMIC DNA]</scope>
    <source>
        <strain evidence="3 4">DSM 20117</strain>
    </source>
</reference>
<feature type="compositionally biased region" description="Pro residues" evidence="1">
    <location>
        <begin position="136"/>
        <end position="146"/>
    </location>
</feature>
<keyword evidence="2" id="KW-0812">Transmembrane</keyword>
<sequence>MPRHRRRVAARSRGSVRAKSGRQTALTTTRTALATAVMFAMLVLGWPAAAMATPTPSPTATATATAPADDNGAARTVKEPTDDSTTRELSTQAPELSGISPSPTPQTSPTAPDTTAPAETTTPAPDPAPAGTTQPPADPATPPPTTTTPEEVVPTTPPATTTPPVVSPPPTSVEPPATVDPPATGGTTTPPPPTDGGNVDIPVPPPVDEIDPGTPTETEAPPADTGEGNEETPDNTGGEATPETPGTPDGAGEPVAVAPNVTVIEGAPTPKQDANGNSLEEPEPRDDDDDNDGIKNADVLVNVDWQVNGRSASHEEVTSLGVSAHLMLAPAATNGAQFGVPAIGFEDGGSVTIKEGFSPGQQCRLLSRSLAGKALPDGGTTVPLKAGVNSFTISNALDCANQEGDLQLLKTAGTPVPVPGAAGSWSIGYDITVTNTSRSSDNTYSLSDTLGFGPGVTIKSATWTRTGGAPASGSWDSPDANRTTVLAPAGTVIGHSPDGSTVHTYSVHAVVGVPAGTRAAHLDCRIDSGRGTGLTSSVQLNGLSAEACQPLPVTLKATNSWNINGTVYAGGSQPDGFAAELVLPDGGGEPAPGKWGTVYEYDAGTRLALGANLTLPAGCAVADSDGLGKITKLMVGNEVAVTNTIDCQQQLTLIKAVGPQPPVGISPDDWKLSATPAGGEAAAVAGATGIAGSVAAGTAYDLSETAGFIGGTEFLASEWSCELDSGSGTLHQDGTIVVPSYGQSIVCSIVSSWEAPALNVTKSAREPVKVTGAGEGVWDVVYEVSVENPSVVAGATYNLTDTLDFGAGVDILNARWMLLGTPDGGEWPDPEADPAAVLATDRSLELLDSHLYLVNVRIKLDPRVPAEQLDCVADAASGTGLRNTVQLDGEGGGSICIPAPVGESAIPAAPKEGEPEVSPRNAERAEARFLPVPPLGGEPNEDQQPASPGDSETEAQLVAAEGVLRPQLLQLDPAFALSDTGTFSAIAAAMLLIGAYGAVLFAARKRP</sequence>